<gene>
    <name evidence="3" type="ORF">MTE01_05920</name>
</gene>
<feature type="compositionally biased region" description="Basic and acidic residues" evidence="1">
    <location>
        <begin position="244"/>
        <end position="256"/>
    </location>
</feature>
<dbReference type="Pfam" id="PF13519">
    <property type="entry name" value="VWA_2"/>
    <property type="match status" value="1"/>
</dbReference>
<feature type="compositionally biased region" description="Low complexity" evidence="1">
    <location>
        <begin position="219"/>
        <end position="228"/>
    </location>
</feature>
<protein>
    <recommendedName>
        <fullName evidence="2">VWFA domain-containing protein</fullName>
    </recommendedName>
</protein>
<dbReference type="EMBL" id="BJML01000001">
    <property type="protein sequence ID" value="GEB44647.1"/>
    <property type="molecule type" value="Genomic_DNA"/>
</dbReference>
<evidence type="ECO:0000313" key="3">
    <source>
        <dbReference type="EMBL" id="GEB44647.1"/>
    </source>
</evidence>
<dbReference type="Proteomes" id="UP000319525">
    <property type="component" value="Unassembled WGS sequence"/>
</dbReference>
<evidence type="ECO:0000256" key="1">
    <source>
        <dbReference type="SAM" id="MobiDB-lite"/>
    </source>
</evidence>
<dbReference type="CDD" id="cd00198">
    <property type="entry name" value="vWFA"/>
    <property type="match status" value="1"/>
</dbReference>
<evidence type="ECO:0000259" key="2">
    <source>
        <dbReference type="Pfam" id="PF13519"/>
    </source>
</evidence>
<sequence>MPETRIASPDRSVAATGSRADGGVAELRAEIAGDIPLAPAAHAVIEAWRSGAPFGLALTGDPQRAEEVFRSLRPQATRVVRRADADAPSPETARVLALCLEGATLPPTVRRLCTAVVDVGGRVAPGRRPAGEDEAGLWRRVIRVLAAHGVRDGAIDVAACVLASTLVAEGWKGDPVTLVRAMVAVPHGRAMWPNGDSDGGGADGASDEEPDGTVAGDPSGASTAASEGDAADDGEGETGPGGSRGEEQPADARETAAPEAGDGEEDASADPDPATDEAAEEVPDASAEDGGEALHEAGDPRAPTSEAAPATASADGAPEAGVVTHDPDENPFARAVALADPTLSDTVVRATVRAGRSARRGATRAGGGRGRPGRVVALERAGGRIAILPTLQRALRRHATTGATGELALDRDDLRGRLRNEPTASHTVIVVDGSSSMGTAGAAHARRVADAALAHVYRDRGDVSIVLAAGSFSRVVQQRTARTSRARAALERASAEGGGGTPLADAVRCALEQFGDAPRERCRLVIVSDGHATVDLVGRADPSTATADLRAELDRATARAARTVFVPLDPRGWAPLERTLAPFRAAGVTVSPG</sequence>
<feature type="region of interest" description="Disordered" evidence="1">
    <location>
        <begin position="190"/>
        <end position="328"/>
    </location>
</feature>
<proteinExistence type="predicted"/>
<reference evidence="3 4" key="1">
    <citation type="submission" date="2019-06" db="EMBL/GenBank/DDBJ databases">
        <title>Whole genome shotgun sequence of Microbacterium testaceum NBRC 12675.</title>
        <authorList>
            <person name="Hosoyama A."/>
            <person name="Uohara A."/>
            <person name="Ohji S."/>
            <person name="Ichikawa N."/>
        </authorList>
    </citation>
    <scope>NUCLEOTIDE SEQUENCE [LARGE SCALE GENOMIC DNA]</scope>
    <source>
        <strain evidence="3 4">NBRC 12675</strain>
    </source>
</reference>
<accession>A0A4Y3QI44</accession>
<feature type="domain" description="VWFA" evidence="2">
    <location>
        <begin position="427"/>
        <end position="531"/>
    </location>
</feature>
<dbReference type="PANTHER" id="PTHR43473:SF2">
    <property type="entry name" value="MAGNESIUM-CHELATASE SUBUNIT CHLD, CHLOROPLASTIC"/>
    <property type="match status" value="1"/>
</dbReference>
<feature type="compositionally biased region" description="Low complexity" evidence="1">
    <location>
        <begin position="302"/>
        <end position="321"/>
    </location>
</feature>
<dbReference type="SUPFAM" id="SSF53300">
    <property type="entry name" value="vWA-like"/>
    <property type="match status" value="1"/>
</dbReference>
<dbReference type="InterPro" id="IPR036465">
    <property type="entry name" value="vWFA_dom_sf"/>
</dbReference>
<evidence type="ECO:0000313" key="4">
    <source>
        <dbReference type="Proteomes" id="UP000319525"/>
    </source>
</evidence>
<comment type="caution">
    <text evidence="3">The sequence shown here is derived from an EMBL/GenBank/DDBJ whole genome shotgun (WGS) entry which is preliminary data.</text>
</comment>
<dbReference type="Gene3D" id="3.40.50.410">
    <property type="entry name" value="von Willebrand factor, type A domain"/>
    <property type="match status" value="1"/>
</dbReference>
<organism evidence="3 4">
    <name type="scientific">Microbacterium testaceum</name>
    <name type="common">Aureobacterium testaceum</name>
    <name type="synonym">Brevibacterium testaceum</name>
    <dbReference type="NCBI Taxonomy" id="2033"/>
    <lineage>
        <taxon>Bacteria</taxon>
        <taxon>Bacillati</taxon>
        <taxon>Actinomycetota</taxon>
        <taxon>Actinomycetes</taxon>
        <taxon>Micrococcales</taxon>
        <taxon>Microbacteriaceae</taxon>
        <taxon>Microbacterium</taxon>
    </lineage>
</organism>
<feature type="region of interest" description="Disordered" evidence="1">
    <location>
        <begin position="354"/>
        <end position="373"/>
    </location>
</feature>
<feature type="compositionally biased region" description="Acidic residues" evidence="1">
    <location>
        <begin position="261"/>
        <end position="291"/>
    </location>
</feature>
<dbReference type="PANTHER" id="PTHR43473">
    <property type="entry name" value="MAGNESIUM-CHELATASE SUBUNIT CHLD, CHLOROPLASTIC"/>
    <property type="match status" value="1"/>
</dbReference>
<dbReference type="AlphaFoldDB" id="A0A4Y3QI44"/>
<name>A0A4Y3QI44_MICTE</name>
<dbReference type="InterPro" id="IPR002035">
    <property type="entry name" value="VWF_A"/>
</dbReference>